<feature type="region of interest" description="Disordered" evidence="1">
    <location>
        <begin position="1"/>
        <end position="68"/>
    </location>
</feature>
<sequence length="120" mass="13170">RRQGLGRGGQRVEGGGRRGGQGTGGRGGRGGGSQGPRREGEAGDGGGVGCHQRRRAGRRRQRDRRGRGCEQMSSTFAYQLFSWPIEYSTCMMCMRVSVLWVSSLMMYALYKSYNVGQKLC</sequence>
<dbReference type="AlphaFoldDB" id="A0A453CS15"/>
<protein>
    <submittedName>
        <fullName evidence="2">Uncharacterized protein</fullName>
    </submittedName>
</protein>
<reference evidence="2" key="3">
    <citation type="journal article" date="2017" name="Nature">
        <title>Genome sequence of the progenitor of the wheat D genome Aegilops tauschii.</title>
        <authorList>
            <person name="Luo M.C."/>
            <person name="Gu Y.Q."/>
            <person name="Puiu D."/>
            <person name="Wang H."/>
            <person name="Twardziok S.O."/>
            <person name="Deal K.R."/>
            <person name="Huo N."/>
            <person name="Zhu T."/>
            <person name="Wang L."/>
            <person name="Wang Y."/>
            <person name="McGuire P.E."/>
            <person name="Liu S."/>
            <person name="Long H."/>
            <person name="Ramasamy R.K."/>
            <person name="Rodriguez J.C."/>
            <person name="Van S.L."/>
            <person name="Yuan L."/>
            <person name="Wang Z."/>
            <person name="Xia Z."/>
            <person name="Xiao L."/>
            <person name="Anderson O.D."/>
            <person name="Ouyang S."/>
            <person name="Liang Y."/>
            <person name="Zimin A.V."/>
            <person name="Pertea G."/>
            <person name="Qi P."/>
            <person name="Bennetzen J.L."/>
            <person name="Dai X."/>
            <person name="Dawson M.W."/>
            <person name="Muller H.G."/>
            <person name="Kugler K."/>
            <person name="Rivarola-Duarte L."/>
            <person name="Spannagl M."/>
            <person name="Mayer K.F.X."/>
            <person name="Lu F.H."/>
            <person name="Bevan M.W."/>
            <person name="Leroy P."/>
            <person name="Li P."/>
            <person name="You F.M."/>
            <person name="Sun Q."/>
            <person name="Liu Z."/>
            <person name="Lyons E."/>
            <person name="Wicker T."/>
            <person name="Salzberg S.L."/>
            <person name="Devos K.M."/>
            <person name="Dvorak J."/>
        </authorList>
    </citation>
    <scope>NUCLEOTIDE SEQUENCE [LARGE SCALE GENOMIC DNA]</scope>
    <source>
        <strain evidence="2">cv. AL8/78</strain>
    </source>
</reference>
<reference evidence="2" key="4">
    <citation type="submission" date="2019-03" db="UniProtKB">
        <authorList>
            <consortium name="EnsemblPlants"/>
        </authorList>
    </citation>
    <scope>IDENTIFICATION</scope>
</reference>
<evidence type="ECO:0000313" key="3">
    <source>
        <dbReference type="Proteomes" id="UP000015105"/>
    </source>
</evidence>
<reference evidence="2" key="5">
    <citation type="journal article" date="2021" name="G3 (Bethesda)">
        <title>Aegilops tauschii genome assembly Aet v5.0 features greater sequence contiguity and improved annotation.</title>
        <authorList>
            <person name="Wang L."/>
            <person name="Zhu T."/>
            <person name="Rodriguez J.C."/>
            <person name="Deal K.R."/>
            <person name="Dubcovsky J."/>
            <person name="McGuire P.E."/>
            <person name="Lux T."/>
            <person name="Spannagl M."/>
            <person name="Mayer K.F.X."/>
            <person name="Baldrich P."/>
            <person name="Meyers B.C."/>
            <person name="Huo N."/>
            <person name="Gu Y.Q."/>
            <person name="Zhou H."/>
            <person name="Devos K.M."/>
            <person name="Bennetzen J.L."/>
            <person name="Unver T."/>
            <person name="Budak H."/>
            <person name="Gulick P.J."/>
            <person name="Galiba G."/>
            <person name="Kalapos B."/>
            <person name="Nelson D.R."/>
            <person name="Li P."/>
            <person name="You F.M."/>
            <person name="Luo M.C."/>
            <person name="Dvorak J."/>
        </authorList>
    </citation>
    <scope>NUCLEOTIDE SEQUENCE [LARGE SCALE GENOMIC DNA]</scope>
    <source>
        <strain evidence="2">cv. AL8/78</strain>
    </source>
</reference>
<organism evidence="2 3">
    <name type="scientific">Aegilops tauschii subsp. strangulata</name>
    <name type="common">Goatgrass</name>
    <dbReference type="NCBI Taxonomy" id="200361"/>
    <lineage>
        <taxon>Eukaryota</taxon>
        <taxon>Viridiplantae</taxon>
        <taxon>Streptophyta</taxon>
        <taxon>Embryophyta</taxon>
        <taxon>Tracheophyta</taxon>
        <taxon>Spermatophyta</taxon>
        <taxon>Magnoliopsida</taxon>
        <taxon>Liliopsida</taxon>
        <taxon>Poales</taxon>
        <taxon>Poaceae</taxon>
        <taxon>BOP clade</taxon>
        <taxon>Pooideae</taxon>
        <taxon>Triticodae</taxon>
        <taxon>Triticeae</taxon>
        <taxon>Triticinae</taxon>
        <taxon>Aegilops</taxon>
    </lineage>
</organism>
<dbReference type="EnsemblPlants" id="AET2Gv20944600.1">
    <property type="protein sequence ID" value="AET2Gv20944600.1"/>
    <property type="gene ID" value="AET2Gv20944600"/>
</dbReference>
<evidence type="ECO:0000256" key="1">
    <source>
        <dbReference type="SAM" id="MobiDB-lite"/>
    </source>
</evidence>
<dbReference type="Proteomes" id="UP000015105">
    <property type="component" value="Chromosome 2D"/>
</dbReference>
<dbReference type="Gramene" id="AET2Gv20944600.1">
    <property type="protein sequence ID" value="AET2Gv20944600.1"/>
    <property type="gene ID" value="AET2Gv20944600"/>
</dbReference>
<feature type="compositionally biased region" description="Gly residues" evidence="1">
    <location>
        <begin position="1"/>
        <end position="34"/>
    </location>
</feature>
<name>A0A453CS15_AEGTS</name>
<keyword evidence="3" id="KW-1185">Reference proteome</keyword>
<evidence type="ECO:0000313" key="2">
    <source>
        <dbReference type="EnsemblPlants" id="AET2Gv20944600.1"/>
    </source>
</evidence>
<reference evidence="3" key="2">
    <citation type="journal article" date="2017" name="Nat. Plants">
        <title>The Aegilops tauschii genome reveals multiple impacts of transposons.</title>
        <authorList>
            <person name="Zhao G."/>
            <person name="Zou C."/>
            <person name="Li K."/>
            <person name="Wang K."/>
            <person name="Li T."/>
            <person name="Gao L."/>
            <person name="Zhang X."/>
            <person name="Wang H."/>
            <person name="Yang Z."/>
            <person name="Liu X."/>
            <person name="Jiang W."/>
            <person name="Mao L."/>
            <person name="Kong X."/>
            <person name="Jiao Y."/>
            <person name="Jia J."/>
        </authorList>
    </citation>
    <scope>NUCLEOTIDE SEQUENCE [LARGE SCALE GENOMIC DNA]</scope>
    <source>
        <strain evidence="3">cv. AL8/78</strain>
    </source>
</reference>
<reference evidence="3" key="1">
    <citation type="journal article" date="2014" name="Science">
        <title>Ancient hybridizations among the ancestral genomes of bread wheat.</title>
        <authorList>
            <consortium name="International Wheat Genome Sequencing Consortium,"/>
            <person name="Marcussen T."/>
            <person name="Sandve S.R."/>
            <person name="Heier L."/>
            <person name="Spannagl M."/>
            <person name="Pfeifer M."/>
            <person name="Jakobsen K.S."/>
            <person name="Wulff B.B."/>
            <person name="Steuernagel B."/>
            <person name="Mayer K.F."/>
            <person name="Olsen O.A."/>
        </authorList>
    </citation>
    <scope>NUCLEOTIDE SEQUENCE [LARGE SCALE GENOMIC DNA]</scope>
    <source>
        <strain evidence="3">cv. AL8/78</strain>
    </source>
</reference>
<feature type="compositionally biased region" description="Basic residues" evidence="1">
    <location>
        <begin position="51"/>
        <end position="65"/>
    </location>
</feature>
<accession>A0A453CS15</accession>
<proteinExistence type="predicted"/>